<dbReference type="RefSeq" id="WP_367886231.1">
    <property type="nucleotide sequence ID" value="NZ_CP130612.1"/>
</dbReference>
<feature type="transmembrane region" description="Helical" evidence="1">
    <location>
        <begin position="72"/>
        <end position="93"/>
    </location>
</feature>
<feature type="transmembrane region" description="Helical" evidence="1">
    <location>
        <begin position="38"/>
        <end position="60"/>
    </location>
</feature>
<evidence type="ECO:0000256" key="1">
    <source>
        <dbReference type="SAM" id="Phobius"/>
    </source>
</evidence>
<organism evidence="2">
    <name type="scientific">Pseudogemmatithrix spongiicola</name>
    <dbReference type="NCBI Taxonomy" id="3062599"/>
    <lineage>
        <taxon>Bacteria</taxon>
        <taxon>Pseudomonadati</taxon>
        <taxon>Gemmatimonadota</taxon>
        <taxon>Gemmatimonadia</taxon>
        <taxon>Gemmatimonadales</taxon>
        <taxon>Gemmatimonadaceae</taxon>
        <taxon>Pseudogemmatithrix</taxon>
    </lineage>
</organism>
<accession>A0AA49JWK9</accession>
<name>A0AA49JWK9_9BACT</name>
<keyword evidence="4" id="KW-1185">Reference proteome</keyword>
<protein>
    <submittedName>
        <fullName evidence="2">Uncharacterized protein</fullName>
    </submittedName>
</protein>
<feature type="transmembrane region" description="Helical" evidence="1">
    <location>
        <begin position="113"/>
        <end position="134"/>
    </location>
</feature>
<sequence>MRPPFATARLARRALFAILLLGVAGTLAELLLLKHFEDIWQFVPVTLLGGALALLILNALTDVRPARLALDGVMALCIAAGVVGLAMHLSGNIEWELERAPELTGWPLLRDALMGATPSLAPGAMIQLGLIGLLHGYLRHRELQPTSPSSPES</sequence>
<dbReference type="KEGG" id="pspc:Strain318_002692"/>
<accession>A0AA49K294</accession>
<evidence type="ECO:0000313" key="2">
    <source>
        <dbReference type="EMBL" id="WKW13374.1"/>
    </source>
</evidence>
<gene>
    <name evidence="2" type="ORF">Strain138_002692</name>
    <name evidence="3" type="ORF">Strain318_002692</name>
</gene>
<evidence type="ECO:0000313" key="4">
    <source>
        <dbReference type="Proteomes" id="UP001229955"/>
    </source>
</evidence>
<dbReference type="EMBL" id="CP130612">
    <property type="protein sequence ID" value="WKW13374.1"/>
    <property type="molecule type" value="Genomic_DNA"/>
</dbReference>
<dbReference type="EMBL" id="CP130613">
    <property type="protein sequence ID" value="WKW16281.1"/>
    <property type="molecule type" value="Genomic_DNA"/>
</dbReference>
<dbReference type="Proteomes" id="UP001229955">
    <property type="component" value="Chromosome"/>
</dbReference>
<keyword evidence="1" id="KW-0472">Membrane</keyword>
<keyword evidence="1" id="KW-1133">Transmembrane helix</keyword>
<dbReference type="AlphaFoldDB" id="A0AA49JWK9"/>
<reference evidence="2" key="1">
    <citation type="submission" date="2023-07" db="EMBL/GenBank/DDBJ databases">
        <authorList>
            <person name="Haufschild T."/>
            <person name="Kallscheuer N."/>
            <person name="Hammer J."/>
            <person name="Kohn T."/>
            <person name="Kabuu M."/>
            <person name="Jogler M."/>
            <person name="Wohfarth N."/>
            <person name="Heuer A."/>
            <person name="Rohde M."/>
            <person name="van Teeseling M.C.F."/>
            <person name="Jogler C."/>
        </authorList>
    </citation>
    <scope>NUCLEOTIDE SEQUENCE</scope>
    <source>
        <strain evidence="2">Strain 138</strain>
        <strain evidence="3">Strain 318</strain>
    </source>
</reference>
<evidence type="ECO:0000313" key="3">
    <source>
        <dbReference type="EMBL" id="WKW16281.1"/>
    </source>
</evidence>
<proteinExistence type="predicted"/>
<keyword evidence="1" id="KW-0812">Transmembrane</keyword>